<reference evidence="1 2" key="1">
    <citation type="submission" date="2023-07" db="EMBL/GenBank/DDBJ databases">
        <title>Sequencing the genomes of 1000 actinobacteria strains.</title>
        <authorList>
            <person name="Klenk H.-P."/>
        </authorList>
    </citation>
    <scope>NUCLEOTIDE SEQUENCE [LARGE SCALE GENOMIC DNA]</scope>
    <source>
        <strain evidence="1 2">DSM 44710</strain>
    </source>
</reference>
<name>A0ABT9MKI5_9ACTN</name>
<sequence>MLLQEIFRGYPVAKLSALLGSNNIEVVESGIWVLAELGAAAVSLLREVEPHLRSRSRKVRYWSIGVVHSSAGSEDGKIVAEAFGLLEDDDVVIRRAALFFLYRSSEVQLTAAIDYCGGGRFGSLLAWLRDVSSSRDAFSTIVKKLQSSDRLARLVAAAAAARIYGREKSALEWAAAEGDEEISVFAARELQG</sequence>
<comment type="caution">
    <text evidence="1">The sequence shown here is derived from an EMBL/GenBank/DDBJ whole genome shotgun (WGS) entry which is preliminary data.</text>
</comment>
<accession>A0ABT9MKI5</accession>
<dbReference type="Proteomes" id="UP001240984">
    <property type="component" value="Unassembled WGS sequence"/>
</dbReference>
<evidence type="ECO:0000313" key="1">
    <source>
        <dbReference type="EMBL" id="MDP9791937.1"/>
    </source>
</evidence>
<protein>
    <recommendedName>
        <fullName evidence="3">HEAT repeat domain-containing protein</fullName>
    </recommendedName>
</protein>
<organism evidence="1 2">
    <name type="scientific">Catenuloplanes nepalensis</name>
    <dbReference type="NCBI Taxonomy" id="587533"/>
    <lineage>
        <taxon>Bacteria</taxon>
        <taxon>Bacillati</taxon>
        <taxon>Actinomycetota</taxon>
        <taxon>Actinomycetes</taxon>
        <taxon>Micromonosporales</taxon>
        <taxon>Micromonosporaceae</taxon>
        <taxon>Catenuloplanes</taxon>
    </lineage>
</organism>
<evidence type="ECO:0008006" key="3">
    <source>
        <dbReference type="Google" id="ProtNLM"/>
    </source>
</evidence>
<dbReference type="InterPro" id="IPR016024">
    <property type="entry name" value="ARM-type_fold"/>
</dbReference>
<dbReference type="EMBL" id="JAUSRA010000001">
    <property type="protein sequence ID" value="MDP9791937.1"/>
    <property type="molecule type" value="Genomic_DNA"/>
</dbReference>
<dbReference type="Gene3D" id="1.25.10.10">
    <property type="entry name" value="Leucine-rich Repeat Variant"/>
    <property type="match status" value="1"/>
</dbReference>
<evidence type="ECO:0000313" key="2">
    <source>
        <dbReference type="Proteomes" id="UP001240984"/>
    </source>
</evidence>
<dbReference type="InterPro" id="IPR011989">
    <property type="entry name" value="ARM-like"/>
</dbReference>
<gene>
    <name evidence="1" type="ORF">J2S43_000449</name>
</gene>
<keyword evidence="2" id="KW-1185">Reference proteome</keyword>
<proteinExistence type="predicted"/>
<dbReference type="SUPFAM" id="SSF48371">
    <property type="entry name" value="ARM repeat"/>
    <property type="match status" value="1"/>
</dbReference>